<protein>
    <submittedName>
        <fullName evidence="2">tRNA 2-methylthio-N6-isopentenyl adenosine(37) hydroxylase MiaE-like protein</fullName>
    </submittedName>
</protein>
<feature type="domain" description="Ferritin-like" evidence="1">
    <location>
        <begin position="10"/>
        <end position="174"/>
    </location>
</feature>
<evidence type="ECO:0000259" key="1">
    <source>
        <dbReference type="Pfam" id="PF13794"/>
    </source>
</evidence>
<evidence type="ECO:0000313" key="3">
    <source>
        <dbReference type="Proteomes" id="UP000594637"/>
    </source>
</evidence>
<dbReference type="Pfam" id="PF13794">
    <property type="entry name" value="MiaE_2"/>
    <property type="match status" value="1"/>
</dbReference>
<dbReference type="KEGG" id="arep:ID810_04140"/>
<gene>
    <name evidence="2" type="ORF">ID810_04140</name>
</gene>
<dbReference type="Gene3D" id="1.20.1260.10">
    <property type="match status" value="1"/>
</dbReference>
<dbReference type="AlphaFoldDB" id="A0A7T0LN06"/>
<sequence length="209" mass="22068">MSSTVPPAHVTAVAGLVAFSCTAASIRHAKDAGKAPRMVERAELLRMSAERVSAFSDVDAVLRSLGTDAPTAAQPYQGCLGELDERLRPADWAERLLKSHLYLGMLRDFCRALVQALPDAAREPLAKALAEDAFEDFAAAQLLSAVAADPQLAGRMGLWGRRVVGDEIGSLLRVAGFPGLLGGPVTQAELHEAMSDGALRRVQGLGLNA</sequence>
<dbReference type="RefSeq" id="WP_166855575.1">
    <property type="nucleotide sequence ID" value="NZ_CP063989.1"/>
</dbReference>
<organism evidence="2 3">
    <name type="scientific">Actinomyces respiraculi</name>
    <dbReference type="NCBI Taxonomy" id="2744574"/>
    <lineage>
        <taxon>Bacteria</taxon>
        <taxon>Bacillati</taxon>
        <taxon>Actinomycetota</taxon>
        <taxon>Actinomycetes</taxon>
        <taxon>Actinomycetales</taxon>
        <taxon>Actinomycetaceae</taxon>
        <taxon>Actinomyces</taxon>
    </lineage>
</organism>
<reference evidence="2 3" key="1">
    <citation type="submission" date="2020-11" db="EMBL/GenBank/DDBJ databases">
        <title>Actinomyces sp. ZJ750.</title>
        <authorList>
            <person name="Zhou J."/>
        </authorList>
    </citation>
    <scope>NUCLEOTIDE SEQUENCE [LARGE SCALE GENOMIC DNA]</scope>
    <source>
        <strain evidence="2 3">ZJ750</strain>
    </source>
</reference>
<accession>A0A7T0LN06</accession>
<dbReference type="EMBL" id="CP063989">
    <property type="protein sequence ID" value="QPL06123.1"/>
    <property type="molecule type" value="Genomic_DNA"/>
</dbReference>
<dbReference type="Proteomes" id="UP000594637">
    <property type="component" value="Chromosome"/>
</dbReference>
<dbReference type="InterPro" id="IPR059125">
    <property type="entry name" value="Ferritin_actino"/>
</dbReference>
<dbReference type="InterPro" id="IPR012347">
    <property type="entry name" value="Ferritin-like"/>
</dbReference>
<evidence type="ECO:0000313" key="2">
    <source>
        <dbReference type="EMBL" id="QPL06123.1"/>
    </source>
</evidence>
<proteinExistence type="predicted"/>
<name>A0A7T0LN06_9ACTO</name>
<keyword evidence="3" id="KW-1185">Reference proteome</keyword>